<dbReference type="EMBL" id="BJWL01000056">
    <property type="protein sequence ID" value="GFS28828.1"/>
    <property type="molecule type" value="Genomic_DNA"/>
</dbReference>
<name>A0A7J0D909_9ERIC</name>
<evidence type="ECO:0000313" key="2">
    <source>
        <dbReference type="EMBL" id="GFS28828.1"/>
    </source>
</evidence>
<proteinExistence type="predicted"/>
<keyword evidence="3" id="KW-1185">Reference proteome</keyword>
<sequence length="290" mass="32487">MAAVDKQAGVDHICRSKEDSQSQSMRTKYFILRQDGGSSSCLIYVSRSRYLIFRTRSLSLPNKPGLSGIPPLNQNSKAKGESLDRDSPSYVLMNKVSLTKESSCIEVAEFCNEGDEGDLAEYSGVGDQAGSLDHMEWFPDVNLEDKLAAREIQERRRRRPGQSTNITQLPPADPISVCFSSSVNRRESKMTHNVTPAAQHRRLTANQHRRMFQLLGSWAGLGKRYSFEILLSSVESGPETLYVVLQFHGVPSRRPKRRSKQKMKSLRAPLANRGANILKLQETDGTELES</sequence>
<evidence type="ECO:0000256" key="1">
    <source>
        <dbReference type="SAM" id="MobiDB-lite"/>
    </source>
</evidence>
<gene>
    <name evidence="2" type="ORF">Acr_00g0004150</name>
</gene>
<evidence type="ECO:0000313" key="3">
    <source>
        <dbReference type="Proteomes" id="UP000585474"/>
    </source>
</evidence>
<feature type="region of interest" description="Disordered" evidence="1">
    <location>
        <begin position="63"/>
        <end position="86"/>
    </location>
</feature>
<protein>
    <submittedName>
        <fullName evidence="2">Uncharacterized protein</fullName>
    </submittedName>
</protein>
<reference evidence="3" key="1">
    <citation type="submission" date="2019-07" db="EMBL/GenBank/DDBJ databases">
        <title>De Novo Assembly of kiwifruit Actinidia rufa.</title>
        <authorList>
            <person name="Sugita-Konishi S."/>
            <person name="Sato K."/>
            <person name="Mori E."/>
            <person name="Abe Y."/>
            <person name="Kisaki G."/>
            <person name="Hamano K."/>
            <person name="Suezawa K."/>
            <person name="Otani M."/>
            <person name="Fukuda T."/>
            <person name="Manabe T."/>
            <person name="Gomi K."/>
            <person name="Tabuchi M."/>
            <person name="Akimitsu K."/>
            <person name="Kataoka I."/>
        </authorList>
    </citation>
    <scope>NUCLEOTIDE SEQUENCE [LARGE SCALE GENOMIC DNA]</scope>
    <source>
        <strain evidence="3">cv. Fuchu</strain>
    </source>
</reference>
<organism evidence="2 3">
    <name type="scientific">Actinidia rufa</name>
    <dbReference type="NCBI Taxonomy" id="165716"/>
    <lineage>
        <taxon>Eukaryota</taxon>
        <taxon>Viridiplantae</taxon>
        <taxon>Streptophyta</taxon>
        <taxon>Embryophyta</taxon>
        <taxon>Tracheophyta</taxon>
        <taxon>Spermatophyta</taxon>
        <taxon>Magnoliopsida</taxon>
        <taxon>eudicotyledons</taxon>
        <taxon>Gunneridae</taxon>
        <taxon>Pentapetalae</taxon>
        <taxon>asterids</taxon>
        <taxon>Ericales</taxon>
        <taxon>Actinidiaceae</taxon>
        <taxon>Actinidia</taxon>
    </lineage>
</organism>
<comment type="caution">
    <text evidence="2">The sequence shown here is derived from an EMBL/GenBank/DDBJ whole genome shotgun (WGS) entry which is preliminary data.</text>
</comment>
<accession>A0A7J0D909</accession>
<dbReference type="Proteomes" id="UP000585474">
    <property type="component" value="Unassembled WGS sequence"/>
</dbReference>
<dbReference type="AlphaFoldDB" id="A0A7J0D909"/>